<gene>
    <name evidence="18" type="ORF">TVAG_448400</name>
</gene>
<evidence type="ECO:0000256" key="6">
    <source>
        <dbReference type="ARBA" id="ARBA00022729"/>
    </source>
</evidence>
<evidence type="ECO:0000256" key="10">
    <source>
        <dbReference type="ARBA" id="ARBA00022989"/>
    </source>
</evidence>
<keyword evidence="3" id="KW-1003">Cell membrane</keyword>
<feature type="compositionally biased region" description="Gly residues" evidence="16">
    <location>
        <begin position="29"/>
        <end position="52"/>
    </location>
</feature>
<reference evidence="18" key="1">
    <citation type="submission" date="2006-10" db="EMBL/GenBank/DDBJ databases">
        <authorList>
            <person name="Amadeo P."/>
            <person name="Zhao Q."/>
            <person name="Wortman J."/>
            <person name="Fraser-Liggett C."/>
            <person name="Carlton J."/>
        </authorList>
    </citation>
    <scope>NUCLEOTIDE SEQUENCE</scope>
    <source>
        <strain evidence="18">G3</strain>
    </source>
</reference>
<keyword evidence="15" id="KW-0325">Glycoprotein</keyword>
<evidence type="ECO:0000256" key="5">
    <source>
        <dbReference type="ARBA" id="ARBA00022692"/>
    </source>
</evidence>
<evidence type="ECO:0000256" key="1">
    <source>
        <dbReference type="ARBA" id="ARBA00004251"/>
    </source>
</evidence>
<evidence type="ECO:0000256" key="4">
    <source>
        <dbReference type="ARBA" id="ARBA00022679"/>
    </source>
</evidence>
<evidence type="ECO:0000259" key="17">
    <source>
        <dbReference type="Pfam" id="PF12810"/>
    </source>
</evidence>
<dbReference type="RefSeq" id="XP_001299098.1">
    <property type="nucleotide sequence ID" value="XM_001299097.1"/>
</dbReference>
<keyword evidence="5" id="KW-0812">Transmembrane</keyword>
<dbReference type="Proteomes" id="UP000001542">
    <property type="component" value="Unassembled WGS sequence"/>
</dbReference>
<evidence type="ECO:0000313" key="18">
    <source>
        <dbReference type="EMBL" id="EAX86168.1"/>
    </source>
</evidence>
<keyword evidence="19" id="KW-1185">Reference proteome</keyword>
<sequence length="205" mass="20901">MVAAGGGGHDAFKFGGSGGGLQGFDSDGKGGNQTSGGDGLYPGNFGLGGGNGERTLPNGTPDGNAGGGGGYFGGGTSFGESYGSAGCGSSYISGYPGCISVAEDFKILSPKFSSQADPSIHFSGIKFENPIMIDGNSLMPAPFFDKVITRTGNIGNGHVIISSVDYHNYPKIHTIPYRVLCSIPLKIPPSFDGTFLFSLLNISHD</sequence>
<accession>A2G9K0</accession>
<organism evidence="18 19">
    <name type="scientific">Trichomonas vaginalis (strain ATCC PRA-98 / G3)</name>
    <dbReference type="NCBI Taxonomy" id="412133"/>
    <lineage>
        <taxon>Eukaryota</taxon>
        <taxon>Metamonada</taxon>
        <taxon>Parabasalia</taxon>
        <taxon>Trichomonadida</taxon>
        <taxon>Trichomonadidae</taxon>
        <taxon>Trichomonas</taxon>
    </lineage>
</organism>
<evidence type="ECO:0000256" key="8">
    <source>
        <dbReference type="ARBA" id="ARBA00022777"/>
    </source>
</evidence>
<dbReference type="InterPro" id="IPR055163">
    <property type="entry name" value="ALK/LTK-like_GRD"/>
</dbReference>
<dbReference type="KEGG" id="tva:4743811"/>
<evidence type="ECO:0000256" key="14">
    <source>
        <dbReference type="ARBA" id="ARBA00023170"/>
    </source>
</evidence>
<evidence type="ECO:0000256" key="12">
    <source>
        <dbReference type="ARBA" id="ARBA00023137"/>
    </source>
</evidence>
<dbReference type="GO" id="GO:0005524">
    <property type="term" value="F:ATP binding"/>
    <property type="evidence" value="ECO:0007669"/>
    <property type="project" value="UniProtKB-KW"/>
</dbReference>
<keyword evidence="6" id="KW-0732">Signal</keyword>
<reference evidence="18" key="2">
    <citation type="journal article" date="2007" name="Science">
        <title>Draft genome sequence of the sexually transmitted pathogen Trichomonas vaginalis.</title>
        <authorList>
            <person name="Carlton J.M."/>
            <person name="Hirt R.P."/>
            <person name="Silva J.C."/>
            <person name="Delcher A.L."/>
            <person name="Schatz M."/>
            <person name="Zhao Q."/>
            <person name="Wortman J.R."/>
            <person name="Bidwell S.L."/>
            <person name="Alsmark U.C.M."/>
            <person name="Besteiro S."/>
            <person name="Sicheritz-Ponten T."/>
            <person name="Noel C.J."/>
            <person name="Dacks J.B."/>
            <person name="Foster P.G."/>
            <person name="Simillion C."/>
            <person name="Van de Peer Y."/>
            <person name="Miranda-Saavedra D."/>
            <person name="Barton G.J."/>
            <person name="Westrop G.D."/>
            <person name="Mueller S."/>
            <person name="Dessi D."/>
            <person name="Fiori P.L."/>
            <person name="Ren Q."/>
            <person name="Paulsen I."/>
            <person name="Zhang H."/>
            <person name="Bastida-Corcuera F.D."/>
            <person name="Simoes-Barbosa A."/>
            <person name="Brown M.T."/>
            <person name="Hayes R.D."/>
            <person name="Mukherjee M."/>
            <person name="Okumura C.Y."/>
            <person name="Schneider R."/>
            <person name="Smith A.J."/>
            <person name="Vanacova S."/>
            <person name="Villalvazo M."/>
            <person name="Haas B.J."/>
            <person name="Pertea M."/>
            <person name="Feldblyum T.V."/>
            <person name="Utterback T.R."/>
            <person name="Shu C.L."/>
            <person name="Osoegawa K."/>
            <person name="de Jong P.J."/>
            <person name="Hrdy I."/>
            <person name="Horvathova L."/>
            <person name="Zubacova Z."/>
            <person name="Dolezal P."/>
            <person name="Malik S.B."/>
            <person name="Logsdon J.M. Jr."/>
            <person name="Henze K."/>
            <person name="Gupta A."/>
            <person name="Wang C.C."/>
            <person name="Dunne R.L."/>
            <person name="Upcroft J.A."/>
            <person name="Upcroft P."/>
            <person name="White O."/>
            <person name="Salzberg S.L."/>
            <person name="Tang P."/>
            <person name="Chiu C.-H."/>
            <person name="Lee Y.-S."/>
            <person name="Embley T.M."/>
            <person name="Coombs G.H."/>
            <person name="Mottram J.C."/>
            <person name="Tachezy J."/>
            <person name="Fraser-Liggett C.M."/>
            <person name="Johnson P.J."/>
        </authorList>
    </citation>
    <scope>NUCLEOTIDE SEQUENCE [LARGE SCALE GENOMIC DNA]</scope>
    <source>
        <strain evidence="18">G3</strain>
    </source>
</reference>
<protein>
    <recommendedName>
        <fullName evidence="2">receptor protein-tyrosine kinase</fullName>
        <ecNumber evidence="2">2.7.10.1</ecNumber>
    </recommendedName>
</protein>
<keyword evidence="4" id="KW-0808">Transferase</keyword>
<dbReference type="VEuPathDB" id="TrichDB:TVAG_448400"/>
<keyword evidence="13" id="KW-1015">Disulfide bond</keyword>
<evidence type="ECO:0000256" key="9">
    <source>
        <dbReference type="ARBA" id="ARBA00022840"/>
    </source>
</evidence>
<name>A2G9K0_TRIV3</name>
<keyword evidence="7" id="KW-0547">Nucleotide-binding</keyword>
<evidence type="ECO:0000256" key="15">
    <source>
        <dbReference type="ARBA" id="ARBA00023180"/>
    </source>
</evidence>
<evidence type="ECO:0000256" key="11">
    <source>
        <dbReference type="ARBA" id="ARBA00023136"/>
    </source>
</evidence>
<evidence type="ECO:0000256" key="3">
    <source>
        <dbReference type="ARBA" id="ARBA00022475"/>
    </source>
</evidence>
<keyword evidence="12" id="KW-0829">Tyrosine-protein kinase</keyword>
<evidence type="ECO:0000256" key="13">
    <source>
        <dbReference type="ARBA" id="ARBA00023157"/>
    </source>
</evidence>
<dbReference type="VEuPathDB" id="TrichDB:TVAGG3_0585530"/>
<keyword evidence="8" id="KW-0418">Kinase</keyword>
<keyword evidence="10" id="KW-1133">Transmembrane helix</keyword>
<dbReference type="InParanoid" id="A2G9K0"/>
<evidence type="ECO:0000256" key="7">
    <source>
        <dbReference type="ARBA" id="ARBA00022741"/>
    </source>
</evidence>
<proteinExistence type="predicted"/>
<keyword evidence="11" id="KW-0472">Membrane</keyword>
<evidence type="ECO:0000313" key="19">
    <source>
        <dbReference type="Proteomes" id="UP000001542"/>
    </source>
</evidence>
<feature type="domain" description="ALK/LTK-like glycine-rich" evidence="17">
    <location>
        <begin position="1"/>
        <end position="162"/>
    </location>
</feature>
<evidence type="ECO:0000256" key="2">
    <source>
        <dbReference type="ARBA" id="ARBA00011902"/>
    </source>
</evidence>
<dbReference type="GO" id="GO:0005886">
    <property type="term" value="C:plasma membrane"/>
    <property type="evidence" value="ECO:0007669"/>
    <property type="project" value="UniProtKB-SubCell"/>
</dbReference>
<comment type="subcellular location">
    <subcellularLocation>
        <location evidence="1">Cell membrane</location>
        <topology evidence="1">Single-pass type I membrane protein</topology>
    </subcellularLocation>
</comment>
<dbReference type="GO" id="GO:0004714">
    <property type="term" value="F:transmembrane receptor protein tyrosine kinase activity"/>
    <property type="evidence" value="ECO:0007669"/>
    <property type="project" value="UniProtKB-EC"/>
</dbReference>
<dbReference type="AlphaFoldDB" id="A2G9K0"/>
<keyword evidence="14" id="KW-0675">Receptor</keyword>
<evidence type="ECO:0000256" key="16">
    <source>
        <dbReference type="SAM" id="MobiDB-lite"/>
    </source>
</evidence>
<dbReference type="EC" id="2.7.10.1" evidence="2"/>
<dbReference type="EMBL" id="DS114717">
    <property type="protein sequence ID" value="EAX86168.1"/>
    <property type="molecule type" value="Genomic_DNA"/>
</dbReference>
<feature type="region of interest" description="Disordered" evidence="16">
    <location>
        <begin position="23"/>
        <end position="64"/>
    </location>
</feature>
<keyword evidence="9" id="KW-0067">ATP-binding</keyword>
<dbReference type="Pfam" id="PF12810">
    <property type="entry name" value="ALK_LTK_GRD"/>
    <property type="match status" value="1"/>
</dbReference>